<protein>
    <submittedName>
        <fullName evidence="1">Uncharacterized protein</fullName>
    </submittedName>
</protein>
<accession>A0AAU2JZ71</accession>
<dbReference type="EMBL" id="CP108264">
    <property type="protein sequence ID" value="WTU77909.1"/>
    <property type="molecule type" value="Genomic_DNA"/>
</dbReference>
<dbReference type="Pfam" id="PF19899">
    <property type="entry name" value="DUF6372"/>
    <property type="match status" value="1"/>
</dbReference>
<evidence type="ECO:0000313" key="1">
    <source>
        <dbReference type="EMBL" id="WTU77909.1"/>
    </source>
</evidence>
<dbReference type="AlphaFoldDB" id="A0AAU2JZ71"/>
<proteinExistence type="predicted"/>
<organism evidence="1">
    <name type="scientific">Streptomyces sp. NBC_00049</name>
    <dbReference type="NCBI Taxonomy" id="2903617"/>
    <lineage>
        <taxon>Bacteria</taxon>
        <taxon>Bacillati</taxon>
        <taxon>Actinomycetota</taxon>
        <taxon>Actinomycetes</taxon>
        <taxon>Kitasatosporales</taxon>
        <taxon>Streptomycetaceae</taxon>
        <taxon>Streptomyces</taxon>
    </lineage>
</organism>
<reference evidence="1" key="1">
    <citation type="submission" date="2022-10" db="EMBL/GenBank/DDBJ databases">
        <title>The complete genomes of actinobacterial strains from the NBC collection.</title>
        <authorList>
            <person name="Joergensen T.S."/>
            <person name="Alvarez Arevalo M."/>
            <person name="Sterndorff E.B."/>
            <person name="Faurdal D."/>
            <person name="Vuksanovic O."/>
            <person name="Mourched A.-S."/>
            <person name="Charusanti P."/>
            <person name="Shaw S."/>
            <person name="Blin K."/>
            <person name="Weber T."/>
        </authorList>
    </citation>
    <scope>NUCLEOTIDE SEQUENCE</scope>
    <source>
        <strain evidence="1">NBC_00049</strain>
    </source>
</reference>
<name>A0AAU2JZ71_9ACTN</name>
<dbReference type="InterPro" id="IPR045952">
    <property type="entry name" value="DUF6372"/>
</dbReference>
<gene>
    <name evidence="1" type="ORF">OG327_33960</name>
</gene>
<sequence length="78" mass="8531">MTAPALTLRARFLVSWEQTRTDGCRCVCRLFHNTLGTGVCMAAAEPGLLLRVETDTASEGPWPVCRSCYTMLAPLSEP</sequence>